<dbReference type="OrthoDB" id="9758229at2"/>
<evidence type="ECO:0000259" key="4">
    <source>
        <dbReference type="Pfam" id="PF14331"/>
    </source>
</evidence>
<feature type="transmembrane region" description="Helical" evidence="1">
    <location>
        <begin position="409"/>
        <end position="430"/>
    </location>
</feature>
<evidence type="ECO:0000313" key="6">
    <source>
        <dbReference type="Proteomes" id="UP000094936"/>
    </source>
</evidence>
<feature type="transmembrane region" description="Helical" evidence="1">
    <location>
        <begin position="32"/>
        <end position="52"/>
    </location>
</feature>
<dbReference type="InterPro" id="IPR010623">
    <property type="entry name" value="IcmF_C"/>
</dbReference>
<dbReference type="PANTHER" id="PTHR36153:SF1">
    <property type="entry name" value="TYPE VI SECRETION SYSTEM COMPONENT TSSM1"/>
    <property type="match status" value="1"/>
</dbReference>
<dbReference type="Pfam" id="PF14331">
    <property type="entry name" value="IcmF-related_N"/>
    <property type="match status" value="1"/>
</dbReference>
<feature type="domain" description="Type VI secretion system IcmF C-terminal" evidence="2">
    <location>
        <begin position="1023"/>
        <end position="1122"/>
    </location>
</feature>
<dbReference type="InterPro" id="IPR053156">
    <property type="entry name" value="T6SS_TssM-like"/>
</dbReference>
<dbReference type="NCBIfam" id="TIGR03348">
    <property type="entry name" value="VI_IcmF"/>
    <property type="match status" value="1"/>
</dbReference>
<dbReference type="AlphaFoldDB" id="A0A1C3EDS5"/>
<dbReference type="EMBL" id="LYBM01000037">
    <property type="protein sequence ID" value="ODA31373.1"/>
    <property type="molecule type" value="Genomic_DNA"/>
</dbReference>
<sequence>MKKTILLAVLAALSIVVTITLCLLVSETLLWIRYLAIGLNLLILVVIGGLFWRAHTKPTGNHEQQILIKQDSRVVHQLFSLAAKKIRGSGRNKLDSLYTLPWYLMVGSESRDRISLLQQNGLEPVTDHLTDNDETAQYLRFWSNDHMVVIEVGHRLFDGEGIDDPLWRVLARQLLKYRPRQGLNGIIPLLSCHQLLTANRTERKKFASLLQEACLSLSTTLKVALPVYPMFSEAESLSDFAEFFACLPTDQVERPLGLTFECNAGSLARFDKASFDKQIDELLSSLAEQQLVALRHAGIEQAGRVVALPYQLKMLFQRIREFLADLGRENRVRQSVWLRGMYLFSTGQQGARHDLLTLDLAERTEFSRRETADVLPNHNVYFCSRLLRDVVLPERNITGQNSTRKWGYFAGRAALVAVVFGTVSTAAMTMKHNWDQDEKWRADAITELRVYENDAHRLGANYTNADIVPLLNALRQVANAGIAPRAWYQHVSFRQDQTARQVYHTYERQLQALLLPKLETQISEELSVYINLGNPSKIFEVLRYYQMLFDHNQLDSNEIRTFLMENLSDQGQMSVDDISAISLLIEDLFNSQYDDKLAPNRELINLAANNLDGLSKERLIYARIKTLPAFRGNVDIRHQLGDKFGTLFEFSDDFHGYLMPEIFTRYGYGQIDLSAKSELLRHQLKELKAVENDNSVLSVVELTELSKKVQRLYFADYIHHWQDLLAHINVRQFSDPQDLANALKLAREPVTSPVMDLLGAVVVNTSLAEEKQPQTKENKKLAKQLGLKKVAKGLTKADKINRAAGKKLLRLQPSFAVNDAFVSFSRYVNVDGKKAPLDGLIGQFGALNTFIGRALSSSDPGKTFHDMALAHAKGSKDAIVEFRSVASTAPAPVEKWTKDIASQAWHLVMNGSARYLDEQWNARVYRFYVEAIEGRFPFAQKGRGEVSLDDFSAMFKPHGRLDGFIEAYLQPFVYWDNGVLKRNTIDGLQLPLDARVRQQLQIAKKLSRVFFGLSGQQLAMTLSVQPKSMSTSVTAFKMAGQETLFSYRHGPRVWTDITWPMSSIDGYLRLDFFDGENRVASTSYRGQWALFRALFDAKGHKSSARLVRGMDYRLDDKDISFDVLLKDADQPLNKELFSAFHLPEHL</sequence>
<dbReference type="PANTHER" id="PTHR36153">
    <property type="entry name" value="INNER MEMBRANE PROTEIN-RELATED"/>
    <property type="match status" value="1"/>
</dbReference>
<dbReference type="InterPro" id="IPR009612">
    <property type="entry name" value="IcmF-rel"/>
</dbReference>
<gene>
    <name evidence="5" type="ORF">A8L45_17445</name>
</gene>
<evidence type="ECO:0000259" key="2">
    <source>
        <dbReference type="Pfam" id="PF06744"/>
    </source>
</evidence>
<keyword evidence="1" id="KW-0812">Transmembrane</keyword>
<feature type="domain" description="Type VI secretion system component TssM1 N-terminal" evidence="4">
    <location>
        <begin position="163"/>
        <end position="415"/>
    </location>
</feature>
<comment type="caution">
    <text evidence="5">The sequence shown here is derived from an EMBL/GenBank/DDBJ whole genome shotgun (WGS) entry which is preliminary data.</text>
</comment>
<organism evidence="5 6">
    <name type="scientific">Veronia pacifica</name>
    <dbReference type="NCBI Taxonomy" id="1080227"/>
    <lineage>
        <taxon>Bacteria</taxon>
        <taxon>Pseudomonadati</taxon>
        <taxon>Pseudomonadota</taxon>
        <taxon>Gammaproteobacteria</taxon>
        <taxon>Vibrionales</taxon>
        <taxon>Vibrionaceae</taxon>
        <taxon>Veronia</taxon>
    </lineage>
</organism>
<name>A0A1C3EDS5_9GAMM</name>
<dbReference type="STRING" id="1080227.A8L45_17445"/>
<keyword evidence="1" id="KW-0472">Membrane</keyword>
<dbReference type="Proteomes" id="UP000094936">
    <property type="component" value="Unassembled WGS sequence"/>
</dbReference>
<dbReference type="Pfam" id="PF06761">
    <property type="entry name" value="IcmF-related"/>
    <property type="match status" value="1"/>
</dbReference>
<protein>
    <submittedName>
        <fullName evidence="5">IcmF-related protein</fullName>
    </submittedName>
</protein>
<accession>A0A1C3EDS5</accession>
<proteinExistence type="predicted"/>
<dbReference type="Pfam" id="PF06744">
    <property type="entry name" value="IcmF_C"/>
    <property type="match status" value="1"/>
</dbReference>
<dbReference type="InterPro" id="IPR017731">
    <property type="entry name" value="TssM1-like"/>
</dbReference>
<feature type="domain" description="IcmF-related" evidence="3">
    <location>
        <begin position="469"/>
        <end position="765"/>
    </location>
</feature>
<evidence type="ECO:0000259" key="3">
    <source>
        <dbReference type="Pfam" id="PF06761"/>
    </source>
</evidence>
<evidence type="ECO:0000256" key="1">
    <source>
        <dbReference type="SAM" id="Phobius"/>
    </source>
</evidence>
<evidence type="ECO:0000313" key="5">
    <source>
        <dbReference type="EMBL" id="ODA31373.1"/>
    </source>
</evidence>
<keyword evidence="1" id="KW-1133">Transmembrane helix</keyword>
<dbReference type="InterPro" id="IPR025743">
    <property type="entry name" value="TssM1_N"/>
</dbReference>
<dbReference type="RefSeq" id="WP_068904630.1">
    <property type="nucleotide sequence ID" value="NZ_JBHUIF010000019.1"/>
</dbReference>
<reference evidence="5 6" key="1">
    <citation type="submission" date="2016-05" db="EMBL/GenBank/DDBJ databases">
        <title>Genomic Taxonomy of the Vibrionaceae.</title>
        <authorList>
            <person name="Gomez-Gil B."/>
            <person name="Enciso-Ibarra J."/>
        </authorList>
    </citation>
    <scope>NUCLEOTIDE SEQUENCE [LARGE SCALE GENOMIC DNA]</scope>
    <source>
        <strain evidence="5 6">CAIM 1920</strain>
    </source>
</reference>
<keyword evidence="6" id="KW-1185">Reference proteome</keyword>